<dbReference type="Gene3D" id="1.10.150.650">
    <property type="match status" value="1"/>
</dbReference>
<dbReference type="SMART" id="SM00481">
    <property type="entry name" value="POLIIIAc"/>
    <property type="match status" value="1"/>
</dbReference>
<dbReference type="GO" id="GO:0035312">
    <property type="term" value="F:5'-3' DNA exonuclease activity"/>
    <property type="evidence" value="ECO:0007669"/>
    <property type="project" value="TreeGrafter"/>
</dbReference>
<dbReference type="RefSeq" id="WP_096464784.1">
    <property type="nucleotide sequence ID" value="NZ_AP017312.1"/>
</dbReference>
<dbReference type="Pfam" id="PF02811">
    <property type="entry name" value="PHP"/>
    <property type="match status" value="1"/>
</dbReference>
<dbReference type="CDD" id="cd07438">
    <property type="entry name" value="PHP_HisPPase_AMP"/>
    <property type="match status" value="1"/>
</dbReference>
<dbReference type="InterPro" id="IPR052018">
    <property type="entry name" value="PHP_domain"/>
</dbReference>
<dbReference type="AlphaFoldDB" id="A0A0U5C680"/>
<dbReference type="OrthoDB" id="9804333at2"/>
<dbReference type="PANTHER" id="PTHR42924">
    <property type="entry name" value="EXONUCLEASE"/>
    <property type="match status" value="1"/>
</dbReference>
<sequence length="281" mass="30481">MRADLHSHTTASDGTFTPRQVVERAKAKGLAVLSITDHDTVAGLSEAQAAGMEHGIEIVPGIEISSIYKGRDVHVLGYYMNIADEVFLARLTELRDVRQLRNKMIIARLAELNIHITLAEVAARKKETVGNVGRPHIAEVLIEKGIVSSMEEAFTRYLGSTGAAYVNPPRITPEEAIDLIHAAGGVAVLAHPGLYKNPELVRTLIVHGLDGIEVYHPDNNTEDEVLYSALADEAGISKTSGSDFHGMRSGVVFHADLGDRSAPLTTVQELRQRAEKRQAAV</sequence>
<dbReference type="InterPro" id="IPR003141">
    <property type="entry name" value="Pol/His_phosphatase_N"/>
</dbReference>
<gene>
    <name evidence="1" type="ORF">CB4_01617</name>
</gene>
<dbReference type="Gene3D" id="3.20.20.140">
    <property type="entry name" value="Metal-dependent hydrolases"/>
    <property type="match status" value="1"/>
</dbReference>
<dbReference type="GO" id="GO:0004534">
    <property type="term" value="F:5'-3' RNA exonuclease activity"/>
    <property type="evidence" value="ECO:0007669"/>
    <property type="project" value="TreeGrafter"/>
</dbReference>
<dbReference type="KEGG" id="asoc:CB4_01617"/>
<dbReference type="Proteomes" id="UP000217696">
    <property type="component" value="Chromosome"/>
</dbReference>
<organism evidence="1 2">
    <name type="scientific">Aneurinibacillus soli</name>
    <dbReference type="NCBI Taxonomy" id="1500254"/>
    <lineage>
        <taxon>Bacteria</taxon>
        <taxon>Bacillati</taxon>
        <taxon>Bacillota</taxon>
        <taxon>Bacilli</taxon>
        <taxon>Bacillales</taxon>
        <taxon>Paenibacillaceae</taxon>
        <taxon>Aneurinibacillus group</taxon>
        <taxon>Aneurinibacillus</taxon>
    </lineage>
</organism>
<proteinExistence type="predicted"/>
<protein>
    <submittedName>
        <fullName evidence="1">Uncharacterized protein</fullName>
    </submittedName>
</protein>
<reference evidence="1 2" key="1">
    <citation type="submission" date="2015-12" db="EMBL/GenBank/DDBJ databases">
        <title>Genome sequence of Aneurinibacillus soli.</title>
        <authorList>
            <person name="Lee J.S."/>
            <person name="Lee K.C."/>
            <person name="Kim K.K."/>
            <person name="Lee B.W."/>
        </authorList>
    </citation>
    <scope>NUCLEOTIDE SEQUENCE [LARGE SCALE GENOMIC DNA]</scope>
    <source>
        <strain evidence="1 2">CB4</strain>
    </source>
</reference>
<keyword evidence="2" id="KW-1185">Reference proteome</keyword>
<accession>A0A0U5C680</accession>
<evidence type="ECO:0000313" key="1">
    <source>
        <dbReference type="EMBL" id="BAU27443.1"/>
    </source>
</evidence>
<dbReference type="InterPro" id="IPR016195">
    <property type="entry name" value="Pol/histidinol_Pase-like"/>
</dbReference>
<dbReference type="EMBL" id="AP017312">
    <property type="protein sequence ID" value="BAU27443.1"/>
    <property type="molecule type" value="Genomic_DNA"/>
</dbReference>
<dbReference type="InterPro" id="IPR004013">
    <property type="entry name" value="PHP_dom"/>
</dbReference>
<evidence type="ECO:0000313" key="2">
    <source>
        <dbReference type="Proteomes" id="UP000217696"/>
    </source>
</evidence>
<dbReference type="SUPFAM" id="SSF89550">
    <property type="entry name" value="PHP domain-like"/>
    <property type="match status" value="1"/>
</dbReference>
<name>A0A0U5C680_9BACL</name>
<dbReference type="PANTHER" id="PTHR42924:SF3">
    <property type="entry name" value="POLYMERASE_HISTIDINOL PHOSPHATASE N-TERMINAL DOMAIN-CONTAINING PROTEIN"/>
    <property type="match status" value="1"/>
</dbReference>